<proteinExistence type="predicted"/>
<name>A0A8S5T5M0_9CAUD</name>
<reference evidence="1" key="1">
    <citation type="journal article" date="2021" name="Proc. Natl. Acad. Sci. U.S.A.">
        <title>A Catalog of Tens of Thousands of Viruses from Human Metagenomes Reveals Hidden Associations with Chronic Diseases.</title>
        <authorList>
            <person name="Tisza M.J."/>
            <person name="Buck C.B."/>
        </authorList>
    </citation>
    <scope>NUCLEOTIDE SEQUENCE</scope>
    <source>
        <strain evidence="1">Ct7GD8</strain>
    </source>
</reference>
<accession>A0A8S5T5M0</accession>
<protein>
    <recommendedName>
        <fullName evidence="2">Tail assembly chaperone</fullName>
    </recommendedName>
</protein>
<organism evidence="1">
    <name type="scientific">Siphoviridae sp. ct7GD8</name>
    <dbReference type="NCBI Taxonomy" id="2827785"/>
    <lineage>
        <taxon>Viruses</taxon>
        <taxon>Duplodnaviria</taxon>
        <taxon>Heunggongvirae</taxon>
        <taxon>Uroviricota</taxon>
        <taxon>Caudoviricetes</taxon>
    </lineage>
</organism>
<evidence type="ECO:0008006" key="2">
    <source>
        <dbReference type="Google" id="ProtNLM"/>
    </source>
</evidence>
<evidence type="ECO:0000313" key="1">
    <source>
        <dbReference type="EMBL" id="DAF58537.1"/>
    </source>
</evidence>
<sequence>MKELTVETGVVTYSINGGKCTLSFNPTDSVFGERLFNVFEVLDKKQETYKAEMEKATSNREKFDLSRKMDEEMRELINEALGTDICGALCGEMSMYALADGLPVWANLLFAIIDEMDTTATREMKQTNSRIDKYLKKYHR</sequence>
<dbReference type="EMBL" id="BK032754">
    <property type="protein sequence ID" value="DAF58537.1"/>
    <property type="molecule type" value="Genomic_DNA"/>
</dbReference>